<sequence length="181" mass="20519">MQGLLEWQRAEASIWTPCFNPGYSSFAEEHRSESTIRRELQNGVEDRGDMTSGPTYSTLIRSRHDQEKSWANREQLSSSGRDCVHVESRYVTVYELEHTCVPGTYILCRIKCCPASCDASHNPIAPSIQSDLPYSTSSIVNLNLVYKSWQVCSGKCSGNVLYNYKNKRFVKVYKSTSAKID</sequence>
<dbReference type="AlphaFoldDB" id="A0ABD1S7D3"/>
<organism evidence="1 2">
    <name type="scientific">Forsythia ovata</name>
    <dbReference type="NCBI Taxonomy" id="205694"/>
    <lineage>
        <taxon>Eukaryota</taxon>
        <taxon>Viridiplantae</taxon>
        <taxon>Streptophyta</taxon>
        <taxon>Embryophyta</taxon>
        <taxon>Tracheophyta</taxon>
        <taxon>Spermatophyta</taxon>
        <taxon>Magnoliopsida</taxon>
        <taxon>eudicotyledons</taxon>
        <taxon>Gunneridae</taxon>
        <taxon>Pentapetalae</taxon>
        <taxon>asterids</taxon>
        <taxon>lamiids</taxon>
        <taxon>Lamiales</taxon>
        <taxon>Oleaceae</taxon>
        <taxon>Forsythieae</taxon>
        <taxon>Forsythia</taxon>
    </lineage>
</organism>
<name>A0ABD1S7D3_9LAMI</name>
<accession>A0ABD1S7D3</accession>
<reference evidence="2" key="1">
    <citation type="submission" date="2024-07" db="EMBL/GenBank/DDBJ databases">
        <title>Two chromosome-level genome assemblies of Korean endemic species Abeliophyllum distichum and Forsythia ovata (Oleaceae).</title>
        <authorList>
            <person name="Jang H."/>
        </authorList>
    </citation>
    <scope>NUCLEOTIDE SEQUENCE [LARGE SCALE GENOMIC DNA]</scope>
</reference>
<gene>
    <name evidence="1" type="ORF">Fot_40411</name>
</gene>
<protein>
    <submittedName>
        <fullName evidence="1">Uncharacterized protein</fullName>
    </submittedName>
</protein>
<evidence type="ECO:0000313" key="2">
    <source>
        <dbReference type="Proteomes" id="UP001604277"/>
    </source>
</evidence>
<keyword evidence="2" id="KW-1185">Reference proteome</keyword>
<dbReference type="Proteomes" id="UP001604277">
    <property type="component" value="Unassembled WGS sequence"/>
</dbReference>
<evidence type="ECO:0000313" key="1">
    <source>
        <dbReference type="EMBL" id="KAL2496654.1"/>
    </source>
</evidence>
<proteinExistence type="predicted"/>
<dbReference type="EMBL" id="JBFOLJ010000011">
    <property type="protein sequence ID" value="KAL2496654.1"/>
    <property type="molecule type" value="Genomic_DNA"/>
</dbReference>
<comment type="caution">
    <text evidence="1">The sequence shown here is derived from an EMBL/GenBank/DDBJ whole genome shotgun (WGS) entry which is preliminary data.</text>
</comment>